<dbReference type="STRING" id="1104324.P186_0411"/>
<dbReference type="Pfam" id="PF14801">
    <property type="entry name" value="TrmI-like_N"/>
    <property type="match status" value="1"/>
</dbReference>
<evidence type="ECO:0000256" key="4">
    <source>
        <dbReference type="ARBA" id="ARBA00022694"/>
    </source>
</evidence>
<feature type="binding site" evidence="5">
    <location>
        <begin position="110"/>
        <end position="113"/>
    </location>
    <ligand>
        <name>S-adenosyl-L-methionine</name>
        <dbReference type="ChEBI" id="CHEBI:59789"/>
    </ligand>
</feature>
<reference evidence="7 8" key="1">
    <citation type="journal article" date="2012" name="J. Bacteriol.">
        <title>Complete genome sequence of strain 1860, a crenarchaeon of the genus pyrobaculum able to grow with various electron acceptors.</title>
        <authorList>
            <person name="Mardanov A.V."/>
            <person name="Gumerov V.M."/>
            <person name="Slobodkina G.B."/>
            <person name="Beletsky A.V."/>
            <person name="Bonch-Osmolovskaya E.A."/>
            <person name="Ravin N.V."/>
            <person name="Skryabin K.G."/>
        </authorList>
    </citation>
    <scope>NUCLEOTIDE SEQUENCE [LARGE SCALE GENOMIC DNA]</scope>
    <source>
        <strain evidence="7 8">1860</strain>
    </source>
</reference>
<dbReference type="AlphaFoldDB" id="G7VGF4"/>
<sequence length="258" mass="28648">MKPHVFRKGDWALLVEERGGYKTVARVGGGRIQTIRGFIDTDKLVGAPHGSEITTSLGVKFRALSATIFDVIENKFELRAQAIYPKDAVYIIKAIGLGPGFRVAEAGTGSGFLTAVLAWYVRPWGVVYSFDNRIEHMKVAVRNLGRIDLLNYVDLQVRDVVRTGFGSIRVDAVVLDMGDPWNALDRVSEALKPGGVVVIFATTVEHMAKSVEALRKRNYVNISIEEVLVRRWKSVPGELRPETFDVTHTGWIISARLV</sequence>
<accession>G7VGF4</accession>
<gene>
    <name evidence="7" type="ORF">P186_0411</name>
</gene>
<evidence type="ECO:0000313" key="7">
    <source>
        <dbReference type="EMBL" id="AET31865.1"/>
    </source>
</evidence>
<dbReference type="InterPro" id="IPR049470">
    <property type="entry name" value="TRM61_C"/>
</dbReference>
<keyword evidence="8" id="KW-1185">Reference proteome</keyword>
<evidence type="ECO:0000313" key="8">
    <source>
        <dbReference type="Proteomes" id="UP000005867"/>
    </source>
</evidence>
<feature type="binding site" evidence="5">
    <location>
        <position position="136"/>
    </location>
    <ligand>
        <name>S-adenosyl-L-methionine</name>
        <dbReference type="ChEBI" id="CHEBI:59789"/>
    </ligand>
</feature>
<feature type="binding site" evidence="5">
    <location>
        <position position="159"/>
    </location>
    <ligand>
        <name>S-adenosyl-L-methionine</name>
        <dbReference type="ChEBI" id="CHEBI:59789"/>
    </ligand>
</feature>
<dbReference type="BioCyc" id="PSP1104324:GJSN-400-MONOMER"/>
<dbReference type="KEGG" id="pyr:P186_0411"/>
<dbReference type="Gene3D" id="3.10.330.20">
    <property type="match status" value="1"/>
</dbReference>
<feature type="binding site" evidence="5">
    <location>
        <position position="176"/>
    </location>
    <ligand>
        <name>S-adenosyl-L-methionine</name>
        <dbReference type="ChEBI" id="CHEBI:59789"/>
    </ligand>
</feature>
<keyword evidence="4" id="KW-0819">tRNA processing</keyword>
<dbReference type="GO" id="GO:0160107">
    <property type="term" value="F:tRNA (adenine(58)-N1)-methyltransferase activity"/>
    <property type="evidence" value="ECO:0007669"/>
    <property type="project" value="InterPro"/>
</dbReference>
<dbReference type="GO" id="GO:0030488">
    <property type="term" value="P:tRNA methylation"/>
    <property type="evidence" value="ECO:0007669"/>
    <property type="project" value="InterPro"/>
</dbReference>
<dbReference type="Gene3D" id="3.40.50.150">
    <property type="entry name" value="Vaccinia Virus protein VP39"/>
    <property type="match status" value="1"/>
</dbReference>
<dbReference type="PROSITE" id="PS51620">
    <property type="entry name" value="SAM_TRM61"/>
    <property type="match status" value="1"/>
</dbReference>
<feature type="binding site" evidence="5">
    <location>
        <position position="131"/>
    </location>
    <ligand>
        <name>S-adenosyl-L-methionine</name>
        <dbReference type="ChEBI" id="CHEBI:59789"/>
    </ligand>
</feature>
<dbReference type="PANTHER" id="PTHR12133:SF1">
    <property type="entry name" value="TRNA (ADENINE(58)-N(1))-METHYLTRANSFERASE, MITOCHONDRIAL"/>
    <property type="match status" value="1"/>
</dbReference>
<organism evidence="7 8">
    <name type="scientific">Pyrobaculum ferrireducens</name>
    <dbReference type="NCBI Taxonomy" id="1104324"/>
    <lineage>
        <taxon>Archaea</taxon>
        <taxon>Thermoproteota</taxon>
        <taxon>Thermoprotei</taxon>
        <taxon>Thermoproteales</taxon>
        <taxon>Thermoproteaceae</taxon>
        <taxon>Pyrobaculum</taxon>
    </lineage>
</organism>
<name>G7VGF4_9CREN</name>
<dbReference type="Proteomes" id="UP000005867">
    <property type="component" value="Chromosome"/>
</dbReference>
<evidence type="ECO:0000259" key="6">
    <source>
        <dbReference type="Pfam" id="PF08704"/>
    </source>
</evidence>
<evidence type="ECO:0000256" key="2">
    <source>
        <dbReference type="ARBA" id="ARBA00022679"/>
    </source>
</evidence>
<protein>
    <submittedName>
        <fullName evidence="7">Beta-aspartate methyltransferase (PimT), conjectural</fullName>
    </submittedName>
</protein>
<evidence type="ECO:0000256" key="1">
    <source>
        <dbReference type="ARBA" id="ARBA00022603"/>
    </source>
</evidence>
<evidence type="ECO:0000256" key="3">
    <source>
        <dbReference type="ARBA" id="ARBA00022691"/>
    </source>
</evidence>
<keyword evidence="3 5" id="KW-0949">S-adenosyl-L-methionine</keyword>
<dbReference type="Pfam" id="PF08704">
    <property type="entry name" value="GCD14"/>
    <property type="match status" value="1"/>
</dbReference>
<keyword evidence="2 7" id="KW-0808">Transferase</keyword>
<dbReference type="EMBL" id="CP003098">
    <property type="protein sequence ID" value="AET31865.1"/>
    <property type="molecule type" value="Genomic_DNA"/>
</dbReference>
<dbReference type="SUPFAM" id="SSF53335">
    <property type="entry name" value="S-adenosyl-L-methionine-dependent methyltransferases"/>
    <property type="match status" value="1"/>
</dbReference>
<dbReference type="eggNOG" id="arCOG00978">
    <property type="taxonomic scope" value="Archaea"/>
</dbReference>
<dbReference type="InterPro" id="IPR029063">
    <property type="entry name" value="SAM-dependent_MTases_sf"/>
</dbReference>
<evidence type="ECO:0000256" key="5">
    <source>
        <dbReference type="PIRSR" id="PIRSR017269-1"/>
    </source>
</evidence>
<keyword evidence="1 7" id="KW-0489">Methyltransferase</keyword>
<dbReference type="GO" id="GO:0031515">
    <property type="term" value="C:tRNA (m1A) methyltransferase complex"/>
    <property type="evidence" value="ECO:0007669"/>
    <property type="project" value="InterPro"/>
</dbReference>
<dbReference type="HOGENOM" id="CLU_025402_0_1_2"/>
<dbReference type="PANTHER" id="PTHR12133">
    <property type="entry name" value="TRNA (ADENINE(58)-N(1))-METHYLTRANSFERASE"/>
    <property type="match status" value="1"/>
</dbReference>
<dbReference type="InterPro" id="IPR014816">
    <property type="entry name" value="tRNA_MeTrfase_Gcd14"/>
</dbReference>
<feature type="domain" description="tRNA (adenine(58)-N(1))-methyltransferase catalytic subunit TRM61 C-terminal" evidence="6">
    <location>
        <begin position="77"/>
        <end position="234"/>
    </location>
</feature>
<proteinExistence type="predicted"/>
<dbReference type="CDD" id="cd02440">
    <property type="entry name" value="AdoMet_MTases"/>
    <property type="match status" value="1"/>
</dbReference>
<dbReference type="PIRSF" id="PIRSF017269">
    <property type="entry name" value="GCD14"/>
    <property type="match status" value="1"/>
</dbReference>